<gene>
    <name evidence="3" type="ORF">GCM10010191_14020</name>
</gene>
<evidence type="ECO:0000256" key="1">
    <source>
        <dbReference type="SAM" id="MobiDB-lite"/>
    </source>
</evidence>
<organism evidence="3 4">
    <name type="scientific">Actinomadura vinacea</name>
    <dbReference type="NCBI Taxonomy" id="115336"/>
    <lineage>
        <taxon>Bacteria</taxon>
        <taxon>Bacillati</taxon>
        <taxon>Actinomycetota</taxon>
        <taxon>Actinomycetes</taxon>
        <taxon>Streptosporangiales</taxon>
        <taxon>Thermomonosporaceae</taxon>
        <taxon>Actinomadura</taxon>
    </lineage>
</organism>
<accession>A0ABN3IJX4</accession>
<dbReference type="RefSeq" id="WP_344587732.1">
    <property type="nucleotide sequence ID" value="NZ_BAAARW010000005.1"/>
</dbReference>
<name>A0ABN3IJX4_9ACTN</name>
<reference evidence="3 4" key="1">
    <citation type="journal article" date="2019" name="Int. J. Syst. Evol. Microbiol.">
        <title>The Global Catalogue of Microorganisms (GCM) 10K type strain sequencing project: providing services to taxonomists for standard genome sequencing and annotation.</title>
        <authorList>
            <consortium name="The Broad Institute Genomics Platform"/>
            <consortium name="The Broad Institute Genome Sequencing Center for Infectious Disease"/>
            <person name="Wu L."/>
            <person name="Ma J."/>
        </authorList>
    </citation>
    <scope>NUCLEOTIDE SEQUENCE [LARGE SCALE GENOMIC DNA]</scope>
    <source>
        <strain evidence="3 4">JCM 3325</strain>
    </source>
</reference>
<sequence>MSTAMTAHGLHSSAQRLPSPRSRPPQPPRPAQTAVGQLHAARMGLAEAAEATSPAVRYVCAHLAALRAAAAVLASKEPADPQRRSRPRSVWVLLPEADPALREWAAFFAAGADKRAAAEAGLPRAVTAREADELLHDAEIFVSLVEDTLGIPGQPTLCSYNPGPGCSPGGSHPDLAWCERDIASRSGR</sequence>
<evidence type="ECO:0000313" key="4">
    <source>
        <dbReference type="Proteomes" id="UP001501231"/>
    </source>
</evidence>
<keyword evidence="4" id="KW-1185">Reference proteome</keyword>
<evidence type="ECO:0000313" key="3">
    <source>
        <dbReference type="EMBL" id="GAA2407011.1"/>
    </source>
</evidence>
<comment type="caution">
    <text evidence="3">The sequence shown here is derived from an EMBL/GenBank/DDBJ whole genome shotgun (WGS) entry which is preliminary data.</text>
</comment>
<dbReference type="InterPro" id="IPR040891">
    <property type="entry name" value="HEPN_SAV_6107"/>
</dbReference>
<evidence type="ECO:0000259" key="2">
    <source>
        <dbReference type="Pfam" id="PF18726"/>
    </source>
</evidence>
<protein>
    <recommendedName>
        <fullName evidence="2">SAV-6107-like HEPN domain-containing protein</fullName>
    </recommendedName>
</protein>
<dbReference type="Pfam" id="PF18726">
    <property type="entry name" value="HEPN_SAV_6107"/>
    <property type="match status" value="1"/>
</dbReference>
<dbReference type="Proteomes" id="UP001501231">
    <property type="component" value="Unassembled WGS sequence"/>
</dbReference>
<dbReference type="EMBL" id="BAAARW010000005">
    <property type="protein sequence ID" value="GAA2407011.1"/>
    <property type="molecule type" value="Genomic_DNA"/>
</dbReference>
<feature type="domain" description="SAV-6107-like HEPN" evidence="2">
    <location>
        <begin position="48"/>
        <end position="146"/>
    </location>
</feature>
<feature type="region of interest" description="Disordered" evidence="1">
    <location>
        <begin position="1"/>
        <end position="34"/>
    </location>
</feature>
<proteinExistence type="predicted"/>
<feature type="compositionally biased region" description="Pro residues" evidence="1">
    <location>
        <begin position="21"/>
        <end position="30"/>
    </location>
</feature>